<sequence>MLFHGVSKLSLLSKVLAVTVRFIQKDVYEKKTSFNPRPYFKLFIDWLLDLSTLDPVFGGANFQVLTALATSFHALQPLKVLAFRLFS</sequence>
<dbReference type="GO" id="GO:0060090">
    <property type="term" value="F:molecular adaptor activity"/>
    <property type="evidence" value="ECO:0007669"/>
    <property type="project" value="TreeGrafter"/>
</dbReference>
<dbReference type="PANTHER" id="PTHR13162:SF8">
    <property type="entry name" value="CCR4-NOT TRANSCRIPTION COMPLEX SUBUNIT 1"/>
    <property type="match status" value="1"/>
</dbReference>
<dbReference type="InterPro" id="IPR040398">
    <property type="entry name" value="Not1"/>
</dbReference>
<dbReference type="EMBL" id="CAKMRJ010002349">
    <property type="protein sequence ID" value="CAH1428968.1"/>
    <property type="molecule type" value="Genomic_DNA"/>
</dbReference>
<dbReference type="GO" id="GO:0030015">
    <property type="term" value="C:CCR4-NOT core complex"/>
    <property type="evidence" value="ECO:0007669"/>
    <property type="project" value="InterPro"/>
</dbReference>
<keyword evidence="1" id="KW-0732">Signal</keyword>
<evidence type="ECO:0000313" key="2">
    <source>
        <dbReference type="EMBL" id="CAH1428968.1"/>
    </source>
</evidence>
<feature type="chain" id="PRO_5043358862" evidence="1">
    <location>
        <begin position="18"/>
        <end position="87"/>
    </location>
</feature>
<comment type="caution">
    <text evidence="2">The sequence shown here is derived from an EMBL/GenBank/DDBJ whole genome shotgun (WGS) entry which is preliminary data.</text>
</comment>
<dbReference type="GO" id="GO:0017148">
    <property type="term" value="P:negative regulation of translation"/>
    <property type="evidence" value="ECO:0007669"/>
    <property type="project" value="InterPro"/>
</dbReference>
<protein>
    <submittedName>
        <fullName evidence="2">Uncharacterized protein</fullName>
    </submittedName>
</protein>
<feature type="signal peptide" evidence="1">
    <location>
        <begin position="1"/>
        <end position="17"/>
    </location>
</feature>
<name>A0AAU9N7M1_9ASTR</name>
<gene>
    <name evidence="2" type="ORF">LVIROSA_LOCUS15858</name>
</gene>
<dbReference type="PANTHER" id="PTHR13162">
    <property type="entry name" value="CCR4-NOT TRANSCRIPTION COMPLEX"/>
    <property type="match status" value="1"/>
</dbReference>
<keyword evidence="3" id="KW-1185">Reference proteome</keyword>
<proteinExistence type="predicted"/>
<accession>A0AAU9N7M1</accession>
<evidence type="ECO:0000256" key="1">
    <source>
        <dbReference type="SAM" id="SignalP"/>
    </source>
</evidence>
<dbReference type="Proteomes" id="UP001157418">
    <property type="component" value="Unassembled WGS sequence"/>
</dbReference>
<dbReference type="Gene3D" id="1.25.40.790">
    <property type="match status" value="1"/>
</dbReference>
<evidence type="ECO:0000313" key="3">
    <source>
        <dbReference type="Proteomes" id="UP001157418"/>
    </source>
</evidence>
<organism evidence="2 3">
    <name type="scientific">Lactuca virosa</name>
    <dbReference type="NCBI Taxonomy" id="75947"/>
    <lineage>
        <taxon>Eukaryota</taxon>
        <taxon>Viridiplantae</taxon>
        <taxon>Streptophyta</taxon>
        <taxon>Embryophyta</taxon>
        <taxon>Tracheophyta</taxon>
        <taxon>Spermatophyta</taxon>
        <taxon>Magnoliopsida</taxon>
        <taxon>eudicotyledons</taxon>
        <taxon>Gunneridae</taxon>
        <taxon>Pentapetalae</taxon>
        <taxon>asterids</taxon>
        <taxon>campanulids</taxon>
        <taxon>Asterales</taxon>
        <taxon>Asteraceae</taxon>
        <taxon>Cichorioideae</taxon>
        <taxon>Cichorieae</taxon>
        <taxon>Lactucinae</taxon>
        <taxon>Lactuca</taxon>
    </lineage>
</organism>
<dbReference type="GO" id="GO:0000932">
    <property type="term" value="C:P-body"/>
    <property type="evidence" value="ECO:0007669"/>
    <property type="project" value="TreeGrafter"/>
</dbReference>
<dbReference type="GO" id="GO:0000288">
    <property type="term" value="P:nuclear-transcribed mRNA catabolic process, deadenylation-dependent decay"/>
    <property type="evidence" value="ECO:0007669"/>
    <property type="project" value="TreeGrafter"/>
</dbReference>
<reference evidence="2 3" key="1">
    <citation type="submission" date="2022-01" db="EMBL/GenBank/DDBJ databases">
        <authorList>
            <person name="Xiong W."/>
            <person name="Schranz E."/>
        </authorList>
    </citation>
    <scope>NUCLEOTIDE SEQUENCE [LARGE SCALE GENOMIC DNA]</scope>
</reference>
<dbReference type="AlphaFoldDB" id="A0AAU9N7M1"/>